<feature type="domain" description="DDE" evidence="1">
    <location>
        <begin position="84"/>
        <end position="175"/>
    </location>
</feature>
<name>A0A4C2EPM4_9EURY</name>
<gene>
    <name evidence="2" type="ORF">Harman_33350</name>
</gene>
<evidence type="ECO:0000313" key="2">
    <source>
        <dbReference type="EMBL" id="GCF15400.1"/>
    </source>
</evidence>
<organism evidence="2 3">
    <name type="scientific">Haloarcula mannanilytica</name>
    <dbReference type="NCBI Taxonomy" id="2509225"/>
    <lineage>
        <taxon>Archaea</taxon>
        <taxon>Methanobacteriati</taxon>
        <taxon>Methanobacteriota</taxon>
        <taxon>Stenosarchaea group</taxon>
        <taxon>Halobacteria</taxon>
        <taxon>Halobacteriales</taxon>
        <taxon>Haloarculaceae</taxon>
        <taxon>Haloarcula</taxon>
    </lineage>
</organism>
<dbReference type="EMBL" id="BIXZ01000008">
    <property type="protein sequence ID" value="GCF15400.1"/>
    <property type="molecule type" value="Genomic_DNA"/>
</dbReference>
<sequence>MSMQLADLLRETLDEDSQDVWENERTPTPVRRFGVRLHTAGLSIRETVAILELLGVDRSHGAVWNWVHTLSEAQSDPPTASPSRVAVDEKQIEVDGEKKWLYAAVDTDSKLLLEIDVFSRRGTDPAAAFLHRLTQKHDVADSVFLVDAGGYLTALSRYDLSGRLDYRIRNHIEKWFQTVTMRIDRFHSFWRGSQSSAKQWLRRFRHHYNHERPNQALDGKTPAEEIKNYTVPIKTFHQFSDVSGST</sequence>
<proteinExistence type="predicted"/>
<dbReference type="Pfam" id="PF13610">
    <property type="entry name" value="DDE_Tnp_IS240"/>
    <property type="match status" value="1"/>
</dbReference>
<dbReference type="Proteomes" id="UP000304382">
    <property type="component" value="Unassembled WGS sequence"/>
</dbReference>
<dbReference type="InterPro" id="IPR032874">
    <property type="entry name" value="DDE_dom"/>
</dbReference>
<dbReference type="InterPro" id="IPR012337">
    <property type="entry name" value="RNaseH-like_sf"/>
</dbReference>
<dbReference type="InterPro" id="IPR047930">
    <property type="entry name" value="Transpos_IS6"/>
</dbReference>
<dbReference type="PANTHER" id="PTHR39967:SF1">
    <property type="entry name" value="ISH14-TYPE TRANSPOSASE HSIRS44"/>
    <property type="match status" value="1"/>
</dbReference>
<reference evidence="2 3" key="1">
    <citation type="submission" date="2019-02" db="EMBL/GenBank/DDBJ databases">
        <title>Haloarcula mannanilyticum sp. nov., a mannan degrading haloarchaeon isolated from commercial salt.</title>
        <authorList>
            <person name="Enomoto S."/>
            <person name="Shimane Y."/>
            <person name="Kamekura M."/>
            <person name="Ito T."/>
            <person name="Moriya O."/>
            <person name="Ihara K."/>
            <person name="Takahashi-Ando N."/>
            <person name="Fukushima Y."/>
            <person name="Yoshida Y."/>
            <person name="Usama R."/>
            <person name="Takai K."/>
            <person name="Minegishi H."/>
        </authorList>
    </citation>
    <scope>NUCLEOTIDE SEQUENCE [LARGE SCALE GENOMIC DNA]</scope>
    <source>
        <strain evidence="2 3">MD130-1</strain>
    </source>
</reference>
<accession>A0A4C2EPM4</accession>
<dbReference type="SUPFAM" id="SSF53098">
    <property type="entry name" value="Ribonuclease H-like"/>
    <property type="match status" value="1"/>
</dbReference>
<dbReference type="AlphaFoldDB" id="A0A4C2EPM4"/>
<dbReference type="NCBIfam" id="NF033587">
    <property type="entry name" value="transpos_IS6"/>
    <property type="match status" value="1"/>
</dbReference>
<dbReference type="PANTHER" id="PTHR39967">
    <property type="match status" value="1"/>
</dbReference>
<keyword evidence="3" id="KW-1185">Reference proteome</keyword>
<evidence type="ECO:0000313" key="3">
    <source>
        <dbReference type="Proteomes" id="UP000304382"/>
    </source>
</evidence>
<protein>
    <recommendedName>
        <fullName evidence="1">DDE domain-containing protein</fullName>
    </recommendedName>
</protein>
<comment type="caution">
    <text evidence="2">The sequence shown here is derived from an EMBL/GenBank/DDBJ whole genome shotgun (WGS) entry which is preliminary data.</text>
</comment>
<evidence type="ECO:0000259" key="1">
    <source>
        <dbReference type="Pfam" id="PF13610"/>
    </source>
</evidence>